<evidence type="ECO:0000313" key="3">
    <source>
        <dbReference type="EMBL" id="AUX21929.1"/>
    </source>
</evidence>
<dbReference type="GO" id="GO:0030247">
    <property type="term" value="F:polysaccharide binding"/>
    <property type="evidence" value="ECO:0007669"/>
    <property type="project" value="UniProtKB-UniRule"/>
</dbReference>
<sequence length="148" mass="14772">MRLGSCGTAMVMAFLGLSAAACTAATGDEEEAGVLSGEVITTDGLSPDALSPGVPLSGALSLMTDWGTGYCATLNVTNPGATQATSWTVLIDLRESNVFTLWGAAYSQSGSVLTVTQSNGSAIPPGGSVSVGFCANATGSDYQPVIVQ</sequence>
<evidence type="ECO:0000256" key="1">
    <source>
        <dbReference type="SAM" id="SignalP"/>
    </source>
</evidence>
<feature type="chain" id="PRO_5020857636" description="CBM2 domain-containing protein" evidence="1">
    <location>
        <begin position="25"/>
        <end position="148"/>
    </location>
</feature>
<evidence type="ECO:0000259" key="2">
    <source>
        <dbReference type="PROSITE" id="PS51173"/>
    </source>
</evidence>
<dbReference type="SMART" id="SM00637">
    <property type="entry name" value="CBD_II"/>
    <property type="match status" value="1"/>
</dbReference>
<feature type="signal peptide" evidence="1">
    <location>
        <begin position="1"/>
        <end position="24"/>
    </location>
</feature>
<dbReference type="InterPro" id="IPR012291">
    <property type="entry name" value="CBM2_carb-bd_dom_sf"/>
</dbReference>
<dbReference type="PROSITE" id="PS51173">
    <property type="entry name" value="CBM2"/>
    <property type="match status" value="1"/>
</dbReference>
<feature type="domain" description="CBM2" evidence="2">
    <location>
        <begin position="47"/>
        <end position="148"/>
    </location>
</feature>
<name>A0A4P2PYK2_SORCE</name>
<proteinExistence type="predicted"/>
<dbReference type="Proteomes" id="UP000295781">
    <property type="component" value="Chromosome"/>
</dbReference>
<dbReference type="InterPro" id="IPR008965">
    <property type="entry name" value="CBM2/CBM3_carb-bd_dom_sf"/>
</dbReference>
<protein>
    <recommendedName>
        <fullName evidence="2">CBM2 domain-containing protein</fullName>
    </recommendedName>
</protein>
<dbReference type="GO" id="GO:0005975">
    <property type="term" value="P:carbohydrate metabolic process"/>
    <property type="evidence" value="ECO:0007669"/>
    <property type="project" value="InterPro"/>
</dbReference>
<organism evidence="3 4">
    <name type="scientific">Sorangium cellulosum</name>
    <name type="common">Polyangium cellulosum</name>
    <dbReference type="NCBI Taxonomy" id="56"/>
    <lineage>
        <taxon>Bacteria</taxon>
        <taxon>Pseudomonadati</taxon>
        <taxon>Myxococcota</taxon>
        <taxon>Polyangia</taxon>
        <taxon>Polyangiales</taxon>
        <taxon>Polyangiaceae</taxon>
        <taxon>Sorangium</taxon>
    </lineage>
</organism>
<reference evidence="3 4" key="1">
    <citation type="submission" date="2015-09" db="EMBL/GenBank/DDBJ databases">
        <title>Sorangium comparison.</title>
        <authorList>
            <person name="Zaburannyi N."/>
            <person name="Bunk B."/>
            <person name="Overmann J."/>
            <person name="Mueller R."/>
        </authorList>
    </citation>
    <scope>NUCLEOTIDE SEQUENCE [LARGE SCALE GENOMIC DNA]</scope>
    <source>
        <strain evidence="3 4">So ceGT47</strain>
    </source>
</reference>
<dbReference type="InterPro" id="IPR001919">
    <property type="entry name" value="CBD2"/>
</dbReference>
<dbReference type="SUPFAM" id="SSF49384">
    <property type="entry name" value="Carbohydrate-binding domain"/>
    <property type="match status" value="1"/>
</dbReference>
<keyword evidence="1" id="KW-0732">Signal</keyword>
<accession>A0A4P2PYK2</accession>
<dbReference type="GO" id="GO:0004553">
    <property type="term" value="F:hydrolase activity, hydrolyzing O-glycosyl compounds"/>
    <property type="evidence" value="ECO:0007669"/>
    <property type="project" value="InterPro"/>
</dbReference>
<dbReference type="Gene3D" id="2.60.40.290">
    <property type="match status" value="1"/>
</dbReference>
<dbReference type="Pfam" id="PF00553">
    <property type="entry name" value="CBM_2"/>
    <property type="match status" value="1"/>
</dbReference>
<dbReference type="AlphaFoldDB" id="A0A4P2PYK2"/>
<gene>
    <name evidence="3" type="ORF">SOCEGT47_024270</name>
</gene>
<dbReference type="EMBL" id="CP012670">
    <property type="protein sequence ID" value="AUX21929.1"/>
    <property type="molecule type" value="Genomic_DNA"/>
</dbReference>
<dbReference type="PROSITE" id="PS51257">
    <property type="entry name" value="PROKAR_LIPOPROTEIN"/>
    <property type="match status" value="1"/>
</dbReference>
<evidence type="ECO:0000313" key="4">
    <source>
        <dbReference type="Proteomes" id="UP000295781"/>
    </source>
</evidence>